<sequence length="38" mass="4260">MTIYGEEGFPSCTHNHQYLTSARLHLVSSVCSSFMILV</sequence>
<name>A0A0A9EHJ1_ARUDO</name>
<proteinExistence type="predicted"/>
<reference evidence="1" key="1">
    <citation type="submission" date="2014-09" db="EMBL/GenBank/DDBJ databases">
        <authorList>
            <person name="Magalhaes I.L.F."/>
            <person name="Oliveira U."/>
            <person name="Santos F.R."/>
            <person name="Vidigal T.H.D.A."/>
            <person name="Brescovit A.D."/>
            <person name="Santos A.J."/>
        </authorList>
    </citation>
    <scope>NUCLEOTIDE SEQUENCE</scope>
    <source>
        <tissue evidence="1">Shoot tissue taken approximately 20 cm above the soil surface</tissue>
    </source>
</reference>
<accession>A0A0A9EHJ1</accession>
<organism evidence="1">
    <name type="scientific">Arundo donax</name>
    <name type="common">Giant reed</name>
    <name type="synonym">Donax arundinaceus</name>
    <dbReference type="NCBI Taxonomy" id="35708"/>
    <lineage>
        <taxon>Eukaryota</taxon>
        <taxon>Viridiplantae</taxon>
        <taxon>Streptophyta</taxon>
        <taxon>Embryophyta</taxon>
        <taxon>Tracheophyta</taxon>
        <taxon>Spermatophyta</taxon>
        <taxon>Magnoliopsida</taxon>
        <taxon>Liliopsida</taxon>
        <taxon>Poales</taxon>
        <taxon>Poaceae</taxon>
        <taxon>PACMAD clade</taxon>
        <taxon>Arundinoideae</taxon>
        <taxon>Arundineae</taxon>
        <taxon>Arundo</taxon>
    </lineage>
</organism>
<dbReference type="AlphaFoldDB" id="A0A0A9EHJ1"/>
<evidence type="ECO:0000313" key="1">
    <source>
        <dbReference type="EMBL" id="JAD98488.1"/>
    </source>
</evidence>
<reference evidence="1" key="2">
    <citation type="journal article" date="2015" name="Data Brief">
        <title>Shoot transcriptome of the giant reed, Arundo donax.</title>
        <authorList>
            <person name="Barrero R.A."/>
            <person name="Guerrero F.D."/>
            <person name="Moolhuijzen P."/>
            <person name="Goolsby J.A."/>
            <person name="Tidwell J."/>
            <person name="Bellgard S.E."/>
            <person name="Bellgard M.I."/>
        </authorList>
    </citation>
    <scope>NUCLEOTIDE SEQUENCE</scope>
    <source>
        <tissue evidence="1">Shoot tissue taken approximately 20 cm above the soil surface</tissue>
    </source>
</reference>
<protein>
    <submittedName>
        <fullName evidence="1">Uncharacterized protein</fullName>
    </submittedName>
</protein>
<dbReference type="EMBL" id="GBRH01199407">
    <property type="protein sequence ID" value="JAD98488.1"/>
    <property type="molecule type" value="Transcribed_RNA"/>
</dbReference>